<dbReference type="STRING" id="1121013.GCA_000426365_01204"/>
<accession>A0A091BIU2</accession>
<organism evidence="2 3">
    <name type="scientific">Arenimonas composti TR7-09 = DSM 18010</name>
    <dbReference type="NCBI Taxonomy" id="1121013"/>
    <lineage>
        <taxon>Bacteria</taxon>
        <taxon>Pseudomonadati</taxon>
        <taxon>Pseudomonadota</taxon>
        <taxon>Gammaproteobacteria</taxon>
        <taxon>Lysobacterales</taxon>
        <taxon>Lysobacteraceae</taxon>
        <taxon>Arenimonas</taxon>
    </lineage>
</organism>
<evidence type="ECO:0000313" key="2">
    <source>
        <dbReference type="EMBL" id="KFN51422.1"/>
    </source>
</evidence>
<dbReference type="RefSeq" id="WP_026816569.1">
    <property type="nucleotide sequence ID" value="NZ_AUFF01000002.1"/>
</dbReference>
<dbReference type="InterPro" id="IPR037107">
    <property type="entry name" value="Put_OMP_sf"/>
</dbReference>
<reference evidence="2 3" key="1">
    <citation type="submission" date="2013-09" db="EMBL/GenBank/DDBJ databases">
        <title>Genome sequencing of Arenimonas composti.</title>
        <authorList>
            <person name="Chen F."/>
            <person name="Wang G."/>
        </authorList>
    </citation>
    <scope>NUCLEOTIDE SEQUENCE [LARGE SCALE GENOMIC DNA]</scope>
    <source>
        <strain evidence="2 3">TR7-09</strain>
    </source>
</reference>
<name>A0A091BIU2_9GAMM</name>
<feature type="signal peptide" evidence="1">
    <location>
        <begin position="1"/>
        <end position="23"/>
    </location>
</feature>
<feature type="chain" id="PRO_5001871279" description="Lipid A deacylase LpxR family protein" evidence="1">
    <location>
        <begin position="24"/>
        <end position="345"/>
    </location>
</feature>
<keyword evidence="1" id="KW-0732">Signal</keyword>
<evidence type="ECO:0008006" key="4">
    <source>
        <dbReference type="Google" id="ProtNLM"/>
    </source>
</evidence>
<dbReference type="InterPro" id="IPR018707">
    <property type="entry name" value="LpxR"/>
</dbReference>
<keyword evidence="3" id="KW-1185">Reference proteome</keyword>
<dbReference type="EMBL" id="AWXU01000006">
    <property type="protein sequence ID" value="KFN51422.1"/>
    <property type="molecule type" value="Genomic_DNA"/>
</dbReference>
<proteinExistence type="predicted"/>
<dbReference type="OrthoDB" id="9776275at2"/>
<comment type="caution">
    <text evidence="2">The sequence shown here is derived from an EMBL/GenBank/DDBJ whole genome shotgun (WGS) entry which is preliminary data.</text>
</comment>
<dbReference type="Gene3D" id="2.40.128.140">
    <property type="entry name" value="Outer membrane protein"/>
    <property type="match status" value="1"/>
</dbReference>
<evidence type="ECO:0000256" key="1">
    <source>
        <dbReference type="SAM" id="SignalP"/>
    </source>
</evidence>
<dbReference type="AlphaFoldDB" id="A0A091BIU2"/>
<dbReference type="eggNOG" id="COG3528">
    <property type="taxonomic scope" value="Bacteria"/>
</dbReference>
<protein>
    <recommendedName>
        <fullName evidence="4">Lipid A deacylase LpxR family protein</fullName>
    </recommendedName>
</protein>
<gene>
    <name evidence="2" type="ORF">P873_02845</name>
</gene>
<dbReference type="Pfam" id="PF09982">
    <property type="entry name" value="LpxR"/>
    <property type="match status" value="1"/>
</dbReference>
<sequence>MPHRRLSSALLSAAVLASSPAFADCGEGSAPGRVLGRLDNDVWGGTHQDQGYTAGANLAWSSPTGDLAEDDCLPAPARLAGRALPWLVGEGRTGNVTIAVTQAIYTPMDRDRTDVILEDRPYAGITTFAFAINVRDGDRLATTQLRLGLVGPSARGEEIQGAIHGLFGRNTFAGWDNQLRDEPVIQLGHERVWRRTFASDDGGRYWEGSLHAGGVAGNLATYANFGGEIRFGRDLPDDMVSSPFRLAGDGLAPRLQPLSEGDGWRWHVFASLDNRLVAHDITLDGSTWKDSHSVDRRRYVADLTLGIVFARGPWRFAATHTRRTREFAGQAEAPVFGTFSLSRTW</sequence>
<evidence type="ECO:0000313" key="3">
    <source>
        <dbReference type="Proteomes" id="UP000029391"/>
    </source>
</evidence>
<dbReference type="Proteomes" id="UP000029391">
    <property type="component" value="Unassembled WGS sequence"/>
</dbReference>